<protein>
    <recommendedName>
        <fullName evidence="2">DUF3558 domain-containing protein</fullName>
    </recommendedName>
</protein>
<proteinExistence type="predicted"/>
<evidence type="ECO:0008006" key="2">
    <source>
        <dbReference type="Google" id="ProtNLM"/>
    </source>
</evidence>
<dbReference type="PROSITE" id="PS51257">
    <property type="entry name" value="PROKAR_LIPOPROTEIN"/>
    <property type="match status" value="1"/>
</dbReference>
<reference evidence="1" key="1">
    <citation type="submission" date="2023-10" db="EMBL/GenBank/DDBJ databases">
        <title>Complete genome sequence of Streptomyces sp. JL1001.</title>
        <authorList>
            <person name="Jiang L."/>
        </authorList>
    </citation>
    <scope>NUCLEOTIDE SEQUENCE</scope>
    <source>
        <strain evidence="1">JL1001</strain>
    </source>
</reference>
<dbReference type="EMBL" id="CP136798">
    <property type="protein sequence ID" value="XCN14554.1"/>
    <property type="molecule type" value="Genomic_DNA"/>
</dbReference>
<dbReference type="RefSeq" id="WP_354597089.1">
    <property type="nucleotide sequence ID" value="NZ_CP136798.1"/>
</dbReference>
<accession>A0AAU8KDU7</accession>
<gene>
    <name evidence="1" type="ORF">R1Y80_13195</name>
</gene>
<name>A0AAU8KDU7_9ACTN</name>
<sequence length="219" mass="23241">MRNRPHQFLCGGLTLLLATACTGAESGKEATLSASQVCDNTLTSPSAKALERLAATERFTELTGTNQQGDANKFSLEMAAKRLYGGAKERNTCMVYKAGEDGGIPLLKIEFEPTKSHPDPETEVRKADRDRLVFPLGAYAEINGDSGANLYFPCSTKGPEGASPYVWARMYSSGGRPAPGSSSDDRLAVLNDVARGLAEQLGCADEAALPDRVPAPKNG</sequence>
<evidence type="ECO:0000313" key="1">
    <source>
        <dbReference type="EMBL" id="XCN14554.1"/>
    </source>
</evidence>
<dbReference type="AlphaFoldDB" id="A0AAU8KDU7"/>
<organism evidence="1">
    <name type="scientific">Streptomyces sp. JL1001</name>
    <dbReference type="NCBI Taxonomy" id="3078227"/>
    <lineage>
        <taxon>Bacteria</taxon>
        <taxon>Bacillati</taxon>
        <taxon>Actinomycetota</taxon>
        <taxon>Actinomycetes</taxon>
        <taxon>Kitasatosporales</taxon>
        <taxon>Streptomycetaceae</taxon>
        <taxon>Streptomyces</taxon>
    </lineage>
</organism>